<organism evidence="2 3">
    <name type="scientific">Trichogramma kaykai</name>
    <dbReference type="NCBI Taxonomy" id="54128"/>
    <lineage>
        <taxon>Eukaryota</taxon>
        <taxon>Metazoa</taxon>
        <taxon>Ecdysozoa</taxon>
        <taxon>Arthropoda</taxon>
        <taxon>Hexapoda</taxon>
        <taxon>Insecta</taxon>
        <taxon>Pterygota</taxon>
        <taxon>Neoptera</taxon>
        <taxon>Endopterygota</taxon>
        <taxon>Hymenoptera</taxon>
        <taxon>Apocrita</taxon>
        <taxon>Proctotrupomorpha</taxon>
        <taxon>Chalcidoidea</taxon>
        <taxon>Trichogrammatidae</taxon>
        <taxon>Trichogramma</taxon>
    </lineage>
</organism>
<protein>
    <recommendedName>
        <fullName evidence="4">BEN domain-containing protein</fullName>
    </recommendedName>
</protein>
<dbReference type="AlphaFoldDB" id="A0ABD2XM68"/>
<evidence type="ECO:0000313" key="2">
    <source>
        <dbReference type="EMBL" id="KAL3406538.1"/>
    </source>
</evidence>
<reference evidence="2 3" key="1">
    <citation type="journal article" date="2024" name="bioRxiv">
        <title>A reference genome for Trichogramma kaykai: A tiny desert-dwelling parasitoid wasp with competing sex-ratio distorters.</title>
        <authorList>
            <person name="Culotta J."/>
            <person name="Lindsey A.R."/>
        </authorList>
    </citation>
    <scope>NUCLEOTIDE SEQUENCE [LARGE SCALE GENOMIC DNA]</scope>
    <source>
        <strain evidence="2 3">KSX58</strain>
    </source>
</reference>
<dbReference type="Proteomes" id="UP001627154">
    <property type="component" value="Unassembled WGS sequence"/>
</dbReference>
<evidence type="ECO:0008006" key="4">
    <source>
        <dbReference type="Google" id="ProtNLM"/>
    </source>
</evidence>
<gene>
    <name evidence="2" type="ORF">TKK_001846</name>
</gene>
<name>A0ABD2XM68_9HYME</name>
<accession>A0ABD2XM68</accession>
<feature type="region of interest" description="Disordered" evidence="1">
    <location>
        <begin position="126"/>
        <end position="148"/>
    </location>
</feature>
<comment type="caution">
    <text evidence="2">The sequence shown here is derived from an EMBL/GenBank/DDBJ whole genome shotgun (WGS) entry which is preliminary data.</text>
</comment>
<dbReference type="EMBL" id="JBJJXI010000019">
    <property type="protein sequence ID" value="KAL3406538.1"/>
    <property type="molecule type" value="Genomic_DNA"/>
</dbReference>
<proteinExistence type="predicted"/>
<sequence length="363" mass="41266">MTKREIEVKQGNNSQYFEVDDDTISLSSLKIYYPEISGLTYIKNGKFFCALVEGNNLKCAPGVDTYHVFAKKGKQRLLTHSAVNVNQVLICFITIGSASSPATLSQVQKEKFQSLMNIIVNKAEQDKPKDVEKRKKINEKKTPTPALSQKSSVKVQVIWHHRDDEKQKWYKGPGETKEIELFKNVDYSVLEVKMMCIAAYKNILNANYFEKGTVDIGRKNFDVIQDFGTGGFWSFWKSACSKAHRAVTLYMYTYLSERSAQSDSKKNESISLNILPSCKSLYNKPIAEEKKETVVKSQVTDEHAFVQPKPVTSFSTPKKMRFSSPNDLVQSETPMQSFITNDHSAKLKTVLYPSSPKKRTQFN</sequence>
<keyword evidence="3" id="KW-1185">Reference proteome</keyword>
<evidence type="ECO:0000256" key="1">
    <source>
        <dbReference type="SAM" id="MobiDB-lite"/>
    </source>
</evidence>
<evidence type="ECO:0000313" key="3">
    <source>
        <dbReference type="Proteomes" id="UP001627154"/>
    </source>
</evidence>